<evidence type="ECO:0000256" key="10">
    <source>
        <dbReference type="PIRSR" id="PIRSR000361-1"/>
    </source>
</evidence>
<evidence type="ECO:0000256" key="9">
    <source>
        <dbReference type="PIRNR" id="PIRNR000361"/>
    </source>
</evidence>
<evidence type="ECO:0000256" key="7">
    <source>
        <dbReference type="ARBA" id="ARBA00023002"/>
    </source>
</evidence>
<dbReference type="InterPro" id="IPR001709">
    <property type="entry name" value="Flavoprot_Pyr_Nucl_cyt_Rdtase"/>
</dbReference>
<dbReference type="InterPro" id="IPR017927">
    <property type="entry name" value="FAD-bd_FR_type"/>
</dbReference>
<name>A0A0F7UQU9_TOXGV</name>
<comment type="cofactor">
    <cofactor evidence="1">
        <name>FAD</name>
        <dbReference type="ChEBI" id="CHEBI:57692"/>
    </cofactor>
</comment>
<dbReference type="Gene3D" id="2.40.30.10">
    <property type="entry name" value="Translation factors"/>
    <property type="match status" value="1"/>
</dbReference>
<keyword evidence="12" id="KW-0812">Transmembrane</keyword>
<feature type="domain" description="FAD-binding FR-type" evidence="13">
    <location>
        <begin position="174"/>
        <end position="338"/>
    </location>
</feature>
<accession>A0A0F7UQU9</accession>
<dbReference type="PIRSF" id="PIRSF000361">
    <property type="entry name" value="Frd-NADP+_RD"/>
    <property type="match status" value="1"/>
</dbReference>
<dbReference type="CDD" id="cd06208">
    <property type="entry name" value="CYPOR_like_FNR"/>
    <property type="match status" value="1"/>
</dbReference>
<feature type="region of interest" description="Disordered" evidence="11">
    <location>
        <begin position="227"/>
        <end position="259"/>
    </location>
</feature>
<dbReference type="PRINTS" id="PR00371">
    <property type="entry name" value="FPNCR"/>
</dbReference>
<evidence type="ECO:0000256" key="5">
    <source>
        <dbReference type="ARBA" id="ARBA00022827"/>
    </source>
</evidence>
<dbReference type="AlphaFoldDB" id="A0A0F7UQU9"/>
<dbReference type="EMBL" id="LN714492">
    <property type="protein sequence ID" value="CEL72384.1"/>
    <property type="molecule type" value="Genomic_DNA"/>
</dbReference>
<feature type="binding site" evidence="10">
    <location>
        <position position="293"/>
    </location>
    <ligand>
        <name>NADP(+)</name>
        <dbReference type="ChEBI" id="CHEBI:58349"/>
    </ligand>
</feature>
<protein>
    <recommendedName>
        <fullName evidence="3">ferredoxin--NADP(+) reductase</fullName>
        <ecNumber evidence="3">1.18.1.2</ecNumber>
    </recommendedName>
</protein>
<evidence type="ECO:0000256" key="8">
    <source>
        <dbReference type="ARBA" id="ARBA00047776"/>
    </source>
</evidence>
<reference evidence="14" key="1">
    <citation type="journal article" date="2015" name="PLoS ONE">
        <title>Comprehensive Evaluation of Toxoplasma gondii VEG and Neospora caninum LIV Genomes with Tachyzoite Stage Transcriptome and Proteome Defines Novel Transcript Features.</title>
        <authorList>
            <person name="Ramaprasad A."/>
            <person name="Mourier T."/>
            <person name="Naeem R."/>
            <person name="Malas T.B."/>
            <person name="Moussa E."/>
            <person name="Panigrahi A."/>
            <person name="Vermont S.J."/>
            <person name="Otto T.D."/>
            <person name="Wastling J."/>
            <person name="Pain A."/>
        </authorList>
    </citation>
    <scope>NUCLEOTIDE SEQUENCE</scope>
    <source>
        <strain evidence="14">VEG</strain>
    </source>
</reference>
<comment type="similarity">
    <text evidence="2">Belongs to the ferredoxin--NADP reductase type 1 family.</text>
</comment>
<feature type="compositionally biased region" description="Basic and acidic residues" evidence="11">
    <location>
        <begin position="133"/>
        <end position="142"/>
    </location>
</feature>
<keyword evidence="4 9" id="KW-0285">Flavoprotein</keyword>
<feature type="transmembrane region" description="Helical" evidence="12">
    <location>
        <begin position="15"/>
        <end position="34"/>
    </location>
</feature>
<evidence type="ECO:0000256" key="1">
    <source>
        <dbReference type="ARBA" id="ARBA00001974"/>
    </source>
</evidence>
<feature type="compositionally biased region" description="Polar residues" evidence="11">
    <location>
        <begin position="239"/>
        <end position="259"/>
    </location>
</feature>
<evidence type="ECO:0000256" key="3">
    <source>
        <dbReference type="ARBA" id="ARBA00013223"/>
    </source>
</evidence>
<evidence type="ECO:0000259" key="13">
    <source>
        <dbReference type="PROSITE" id="PS51384"/>
    </source>
</evidence>
<proteinExistence type="inferred from homology"/>
<evidence type="ECO:0000313" key="14">
    <source>
        <dbReference type="EMBL" id="CEL72384.1"/>
    </source>
</evidence>
<feature type="binding site" evidence="10">
    <location>
        <begin position="423"/>
        <end position="424"/>
    </location>
    <ligand>
        <name>NADP(+)</name>
        <dbReference type="ChEBI" id="CHEBI:58349"/>
    </ligand>
</feature>
<evidence type="ECO:0000256" key="2">
    <source>
        <dbReference type="ARBA" id="ARBA00008312"/>
    </source>
</evidence>
<dbReference type="SUPFAM" id="SSF63380">
    <property type="entry name" value="Riboflavin synthase domain-like"/>
    <property type="match status" value="1"/>
</dbReference>
<dbReference type="Pfam" id="PF00175">
    <property type="entry name" value="NAD_binding_1"/>
    <property type="match status" value="1"/>
</dbReference>
<feature type="binding site" evidence="10">
    <location>
        <position position="501"/>
    </location>
    <ligand>
        <name>NADP(+)</name>
        <dbReference type="ChEBI" id="CHEBI:58349"/>
    </ligand>
</feature>
<feature type="region of interest" description="Disordered" evidence="11">
    <location>
        <begin position="133"/>
        <end position="152"/>
    </location>
</feature>
<dbReference type="InterPro" id="IPR015701">
    <property type="entry name" value="FNR"/>
</dbReference>
<feature type="binding site" evidence="10">
    <location>
        <begin position="462"/>
        <end position="463"/>
    </location>
    <ligand>
        <name>NADP(+)</name>
        <dbReference type="ChEBI" id="CHEBI:58349"/>
    </ligand>
</feature>
<evidence type="ECO:0000256" key="11">
    <source>
        <dbReference type="SAM" id="MobiDB-lite"/>
    </source>
</evidence>
<organism evidence="14">
    <name type="scientific">Toxoplasma gondii (strain ATCC 50861 / VEG)</name>
    <dbReference type="NCBI Taxonomy" id="432359"/>
    <lineage>
        <taxon>Eukaryota</taxon>
        <taxon>Sar</taxon>
        <taxon>Alveolata</taxon>
        <taxon>Apicomplexa</taxon>
        <taxon>Conoidasida</taxon>
        <taxon>Coccidia</taxon>
        <taxon>Eucoccidiorida</taxon>
        <taxon>Eimeriorina</taxon>
        <taxon>Sarcocystidae</taxon>
        <taxon>Toxoplasma</taxon>
    </lineage>
</organism>
<keyword evidence="12" id="KW-1133">Transmembrane helix</keyword>
<evidence type="ECO:0000256" key="6">
    <source>
        <dbReference type="ARBA" id="ARBA00022857"/>
    </source>
</evidence>
<dbReference type="InterPro" id="IPR017938">
    <property type="entry name" value="Riboflavin_synthase-like_b-brl"/>
</dbReference>
<sequence>MQERQEMVRGIRPRVYFAFVAVVASVAISVQEVVSFRVAKRGPHVIDHGDTASCGVRVFDSSSTAYLGPLRAAATANSVLGYQGRFRGVSSFLLPGATRQCSDRRRTHCLPKSSEGFLPQWGTLERPLSVRLDRSSTRKRSDTPTGLFATPTDQTSVDAKADELRVAVNTFRPASPLICRVVSVTPVTSKDSSPGDSHGEAPQVFSIVLHHGKQLPFVEGQGIGIMPPSRAAQAPVADESTSQRNSVQPDGQGQQPTTVASICKRRLLPRIYSIASSRDGDDGCGSTLTLCVKKHIYADPVTGKRDRQKDGICSTYICDAKCGDEVEVTGPVGKTLLLPTSTETPLVMLATGTGVAPFRSHLQALRRKLLSAGGPSAAQPANRPKVLLFIGARTAAAVPYMNEWRDIEAQRDGNFVDIHFALSRQMKNPQGKKLYIQDVVWQEREKVWKALDRDGGHLYACGLKNMMVGVHEVLGNMAEEKGLPRDHLASLLKHQRRWHVEVY</sequence>
<keyword evidence="7 9" id="KW-0560">Oxidoreductase</keyword>
<gene>
    <name evidence="14" type="ORF">BN1205_105270</name>
</gene>
<feature type="binding site" evidence="10">
    <location>
        <position position="433"/>
    </location>
    <ligand>
        <name>NADP(+)</name>
        <dbReference type="ChEBI" id="CHEBI:58349"/>
    </ligand>
</feature>
<keyword evidence="12" id="KW-0472">Membrane</keyword>
<dbReference type="Gene3D" id="3.40.50.80">
    <property type="entry name" value="Nucleotide-binding domain of ferredoxin-NADP reductase (FNR) module"/>
    <property type="match status" value="1"/>
</dbReference>
<dbReference type="InterPro" id="IPR039261">
    <property type="entry name" value="FNR_nucleotide-bd"/>
</dbReference>
<comment type="catalytic activity">
    <reaction evidence="8">
        <text>2 reduced [2Fe-2S]-[ferredoxin] + NADP(+) + H(+) = 2 oxidized [2Fe-2S]-[ferredoxin] + NADPH</text>
        <dbReference type="Rhea" id="RHEA:20125"/>
        <dbReference type="Rhea" id="RHEA-COMP:10000"/>
        <dbReference type="Rhea" id="RHEA-COMP:10001"/>
        <dbReference type="ChEBI" id="CHEBI:15378"/>
        <dbReference type="ChEBI" id="CHEBI:33737"/>
        <dbReference type="ChEBI" id="CHEBI:33738"/>
        <dbReference type="ChEBI" id="CHEBI:57783"/>
        <dbReference type="ChEBI" id="CHEBI:58349"/>
        <dbReference type="EC" id="1.18.1.2"/>
    </reaction>
</comment>
<dbReference type="InterPro" id="IPR001433">
    <property type="entry name" value="OxRdtase_FAD/NAD-bd"/>
</dbReference>
<evidence type="ECO:0000256" key="4">
    <source>
        <dbReference type="ARBA" id="ARBA00022630"/>
    </source>
</evidence>
<evidence type="ECO:0000256" key="12">
    <source>
        <dbReference type="SAM" id="Phobius"/>
    </source>
</evidence>
<keyword evidence="6 9" id="KW-0521">NADP</keyword>
<feature type="binding site" evidence="10">
    <location>
        <position position="353"/>
    </location>
    <ligand>
        <name>NADP(+)</name>
        <dbReference type="ChEBI" id="CHEBI:58349"/>
    </ligand>
</feature>
<dbReference type="EC" id="1.18.1.2" evidence="3"/>
<dbReference type="GO" id="GO:0004324">
    <property type="term" value="F:ferredoxin-NADP+ reductase activity"/>
    <property type="evidence" value="ECO:0007669"/>
    <property type="project" value="UniProtKB-EC"/>
</dbReference>
<dbReference type="SUPFAM" id="SSF52343">
    <property type="entry name" value="Ferredoxin reductase-like, C-terminal NADP-linked domain"/>
    <property type="match status" value="1"/>
</dbReference>
<keyword evidence="5 9" id="KW-0274">FAD</keyword>
<dbReference type="PANTHER" id="PTHR43314">
    <property type="match status" value="1"/>
</dbReference>
<dbReference type="PROSITE" id="PS51384">
    <property type="entry name" value="FAD_FR"/>
    <property type="match status" value="1"/>
</dbReference>
<feature type="binding site" evidence="10">
    <location>
        <position position="273"/>
    </location>
    <ligand>
        <name>NADP(+)</name>
        <dbReference type="ChEBI" id="CHEBI:58349"/>
    </ligand>
</feature>